<proteinExistence type="predicted"/>
<name>A0A6P4YF95_BRABE</name>
<accession>A0A6P4YF95</accession>
<feature type="region of interest" description="Disordered" evidence="1">
    <location>
        <begin position="50"/>
        <end position="80"/>
    </location>
</feature>
<dbReference type="GeneID" id="109472558"/>
<dbReference type="RefSeq" id="XP_019627900.1">
    <property type="nucleotide sequence ID" value="XM_019772341.1"/>
</dbReference>
<feature type="region of interest" description="Disordered" evidence="1">
    <location>
        <begin position="105"/>
        <end position="177"/>
    </location>
</feature>
<evidence type="ECO:0000256" key="1">
    <source>
        <dbReference type="SAM" id="MobiDB-lite"/>
    </source>
</evidence>
<organism evidence="3 4">
    <name type="scientific">Branchiostoma belcheri</name>
    <name type="common">Amphioxus</name>
    <dbReference type="NCBI Taxonomy" id="7741"/>
    <lineage>
        <taxon>Eukaryota</taxon>
        <taxon>Metazoa</taxon>
        <taxon>Chordata</taxon>
        <taxon>Cephalochordata</taxon>
        <taxon>Leptocardii</taxon>
        <taxon>Amphioxiformes</taxon>
        <taxon>Branchiostomatidae</taxon>
        <taxon>Branchiostoma</taxon>
    </lineage>
</organism>
<keyword evidence="2" id="KW-1133">Transmembrane helix</keyword>
<protein>
    <submittedName>
        <fullName evidence="4">Uncharacterized protein LOC109472558</fullName>
    </submittedName>
</protein>
<feature type="transmembrane region" description="Helical" evidence="2">
    <location>
        <begin position="20"/>
        <end position="45"/>
    </location>
</feature>
<dbReference type="KEGG" id="bbel:109472558"/>
<evidence type="ECO:0000313" key="4">
    <source>
        <dbReference type="RefSeq" id="XP_019627900.1"/>
    </source>
</evidence>
<reference evidence="4" key="1">
    <citation type="submission" date="2025-08" db="UniProtKB">
        <authorList>
            <consortium name="RefSeq"/>
        </authorList>
    </citation>
    <scope>IDENTIFICATION</scope>
    <source>
        <tissue evidence="4">Gonad</tissue>
    </source>
</reference>
<keyword evidence="2" id="KW-0472">Membrane</keyword>
<sequence length="177" mass="18797">MQSFITSFNTVEAQRGGRTLPVTIGVAVGVNVLVLTAIIVTAVIVMRRRRNPTPVPPSASSPKAITDVTTDVTTDPEPTYDTIREEEEGGVQLALSGATCSYSAIGQPNVASGPDRQVPVYSKPDKNKAKTPRNVEDLYAKPNKKESGEVENVLYESSGDLGASSSQDVLYASADEI</sequence>
<gene>
    <name evidence="4" type="primary">LOC109472558</name>
</gene>
<keyword evidence="3" id="KW-1185">Reference proteome</keyword>
<dbReference type="OrthoDB" id="10413268at2759"/>
<dbReference type="Proteomes" id="UP000515135">
    <property type="component" value="Unplaced"/>
</dbReference>
<keyword evidence="2" id="KW-0812">Transmembrane</keyword>
<feature type="compositionally biased region" description="Basic and acidic residues" evidence="1">
    <location>
        <begin position="123"/>
        <end position="148"/>
    </location>
</feature>
<dbReference type="AlphaFoldDB" id="A0A6P4YF95"/>
<evidence type="ECO:0000313" key="3">
    <source>
        <dbReference type="Proteomes" id="UP000515135"/>
    </source>
</evidence>
<evidence type="ECO:0000256" key="2">
    <source>
        <dbReference type="SAM" id="Phobius"/>
    </source>
</evidence>
<feature type="compositionally biased region" description="Low complexity" evidence="1">
    <location>
        <begin position="66"/>
        <end position="80"/>
    </location>
</feature>